<dbReference type="HOGENOM" id="CLU_049301_8_0_11"/>
<proteinExistence type="inferred from homology"/>
<dbReference type="AlphaFoldDB" id="A0A097IIM8"/>
<protein>
    <submittedName>
        <fullName evidence="4">Universal stress protein</fullName>
    </submittedName>
</protein>
<dbReference type="PANTHER" id="PTHR46268">
    <property type="entry name" value="STRESS RESPONSE PROTEIN NHAX"/>
    <property type="match status" value="1"/>
</dbReference>
<evidence type="ECO:0000313" key="4">
    <source>
        <dbReference type="EMBL" id="AIT61978.1"/>
    </source>
</evidence>
<dbReference type="STRING" id="558173.CDOO_12460"/>
<comment type="similarity">
    <text evidence="1">Belongs to the universal stress protein A family.</text>
</comment>
<dbReference type="EMBL" id="CP006764">
    <property type="protein sequence ID" value="AIT61978.1"/>
    <property type="molecule type" value="Genomic_DNA"/>
</dbReference>
<dbReference type="InterPro" id="IPR006016">
    <property type="entry name" value="UspA"/>
</dbReference>
<dbReference type="Proteomes" id="UP000029914">
    <property type="component" value="Chromosome"/>
</dbReference>
<dbReference type="PANTHER" id="PTHR46268:SF15">
    <property type="entry name" value="UNIVERSAL STRESS PROTEIN HP_0031"/>
    <property type="match status" value="1"/>
</dbReference>
<reference evidence="4 5" key="1">
    <citation type="submission" date="2013-09" db="EMBL/GenBank/DDBJ databases">
        <title>Complete genome sequence of Corynebacterium doosanense CAU 212(T) (=DSM 45436(T)), isolated from activated sludge.</title>
        <authorList>
            <person name="Schaffert L."/>
            <person name="Albersmeier A."/>
            <person name="Kalinowski J."/>
            <person name="Ruckert C."/>
        </authorList>
    </citation>
    <scope>NUCLEOTIDE SEQUENCE [LARGE SCALE GENOMIC DNA]</scope>
    <source>
        <strain evidence="4 5">CAU 212</strain>
    </source>
</reference>
<feature type="domain" description="UspA" evidence="3">
    <location>
        <begin position="8"/>
        <end position="156"/>
    </location>
</feature>
<dbReference type="InterPro" id="IPR006015">
    <property type="entry name" value="Universal_stress_UspA"/>
</dbReference>
<dbReference type="CDD" id="cd00293">
    <property type="entry name" value="USP-like"/>
    <property type="match status" value="1"/>
</dbReference>
<feature type="region of interest" description="Disordered" evidence="2">
    <location>
        <begin position="156"/>
        <end position="177"/>
    </location>
</feature>
<evidence type="ECO:0000256" key="2">
    <source>
        <dbReference type="SAM" id="MobiDB-lite"/>
    </source>
</evidence>
<evidence type="ECO:0000259" key="3">
    <source>
        <dbReference type="Pfam" id="PF00582"/>
    </source>
</evidence>
<dbReference type="Gene3D" id="3.40.50.620">
    <property type="entry name" value="HUPs"/>
    <property type="match status" value="1"/>
</dbReference>
<dbReference type="RefSeq" id="WP_020384624.1">
    <property type="nucleotide sequence ID" value="NZ_AQUX01000005.1"/>
</dbReference>
<organism evidence="4 5">
    <name type="scientific">Corynebacterium doosanense CAU 212 = DSM 45436</name>
    <dbReference type="NCBI Taxonomy" id="558173"/>
    <lineage>
        <taxon>Bacteria</taxon>
        <taxon>Bacillati</taxon>
        <taxon>Actinomycetota</taxon>
        <taxon>Actinomycetes</taxon>
        <taxon>Mycobacteriales</taxon>
        <taxon>Corynebacteriaceae</taxon>
        <taxon>Corynebacterium</taxon>
    </lineage>
</organism>
<evidence type="ECO:0000256" key="1">
    <source>
        <dbReference type="ARBA" id="ARBA00008791"/>
    </source>
</evidence>
<dbReference type="Pfam" id="PF00582">
    <property type="entry name" value="Usp"/>
    <property type="match status" value="1"/>
</dbReference>
<keyword evidence="5" id="KW-1185">Reference proteome</keyword>
<name>A0A097IIM8_9CORY</name>
<dbReference type="KEGG" id="cdo:CDOO_12460"/>
<evidence type="ECO:0000313" key="5">
    <source>
        <dbReference type="Proteomes" id="UP000029914"/>
    </source>
</evidence>
<dbReference type="InterPro" id="IPR014729">
    <property type="entry name" value="Rossmann-like_a/b/a_fold"/>
</dbReference>
<gene>
    <name evidence="4" type="ORF">CDOO_12460</name>
</gene>
<sequence>MSTQPTSMLIAYDGSRRARHALVRAAELLRPDTVELITAWEPVTRQTARALGRTGMPQTTVEIDPEGEGTDAAQAHALSILEDGVELAHELGLKSRAHLVETSGTTSQAIVDAAKELKVDVIVVGTRGLSGVRSWFNSSTAEQILQNAGLPVFIVPPTGSDGPESEDYSSETPLSAF</sequence>
<accession>A0A097IIM8</accession>
<dbReference type="eggNOG" id="COG0589">
    <property type="taxonomic scope" value="Bacteria"/>
</dbReference>
<dbReference type="PRINTS" id="PR01438">
    <property type="entry name" value="UNVRSLSTRESS"/>
</dbReference>
<dbReference type="SUPFAM" id="SSF52402">
    <property type="entry name" value="Adenine nucleotide alpha hydrolases-like"/>
    <property type="match status" value="1"/>
</dbReference>